<organism evidence="1 2">
    <name type="scientific">Scutellospora calospora</name>
    <dbReference type="NCBI Taxonomy" id="85575"/>
    <lineage>
        <taxon>Eukaryota</taxon>
        <taxon>Fungi</taxon>
        <taxon>Fungi incertae sedis</taxon>
        <taxon>Mucoromycota</taxon>
        <taxon>Glomeromycotina</taxon>
        <taxon>Glomeromycetes</taxon>
        <taxon>Diversisporales</taxon>
        <taxon>Gigasporaceae</taxon>
        <taxon>Scutellospora</taxon>
    </lineage>
</organism>
<dbReference type="Proteomes" id="UP000789860">
    <property type="component" value="Unassembled WGS sequence"/>
</dbReference>
<accession>A0ACA9K874</accession>
<gene>
    <name evidence="1" type="ORF">SCALOS_LOCUS1488</name>
</gene>
<proteinExistence type="predicted"/>
<protein>
    <submittedName>
        <fullName evidence="1">5600_t:CDS:1</fullName>
    </submittedName>
</protein>
<dbReference type="EMBL" id="CAJVPM010001038">
    <property type="protein sequence ID" value="CAG8458030.1"/>
    <property type="molecule type" value="Genomic_DNA"/>
</dbReference>
<reference evidence="1" key="1">
    <citation type="submission" date="2021-06" db="EMBL/GenBank/DDBJ databases">
        <authorList>
            <person name="Kallberg Y."/>
            <person name="Tangrot J."/>
            <person name="Rosling A."/>
        </authorList>
    </citation>
    <scope>NUCLEOTIDE SEQUENCE</scope>
    <source>
        <strain evidence="1">AU212A</strain>
    </source>
</reference>
<evidence type="ECO:0000313" key="2">
    <source>
        <dbReference type="Proteomes" id="UP000789860"/>
    </source>
</evidence>
<sequence length="267" mass="31800">MVSSLIRSVFKLRTIINSNIHCDKCIFIKSAIVNSNRSFETNATNTNSHDNISYKKFDIQNDKSLHFKEHRINALSAEKIIDNRIKFLKENIYNHVNYKLLEDFPKWLKGLHMQNLAHYFKGKTWQEITKMDYDDLRKLGITDHFTRSILGSHFWVIQVDYAIKFGLPIPKKKFAKGWKQFYGKETLEDFPAYLDLIRMKQLAPLFKNKRFKDILEMDSLDLKSLGVELAKDRIKLIKNFWRIKRRIFFEEIIKRIEAQDSKTNDKC</sequence>
<comment type="caution">
    <text evidence="1">The sequence shown here is derived from an EMBL/GenBank/DDBJ whole genome shotgun (WGS) entry which is preliminary data.</text>
</comment>
<keyword evidence="2" id="KW-1185">Reference proteome</keyword>
<name>A0ACA9K874_9GLOM</name>
<evidence type="ECO:0000313" key="1">
    <source>
        <dbReference type="EMBL" id="CAG8458030.1"/>
    </source>
</evidence>